<accession>A0A1I7NHF1</accession>
<dbReference type="InterPro" id="IPR023393">
    <property type="entry name" value="START-like_dom_sf"/>
</dbReference>
<sequence>MPIKLRSLLAFAIFSMGAQAAMAHGPTPQKVEEKIAISAPAAAVWKLIKDFGSIGAWHPSVASVKSEGGNESGATRTLTLKSGSGDLVEGLDDYQDKDMSYSYRLATENHEAFPASFYSDTIQVVPAGDGSEVVWISRFYRADTTNEPPEEKSDAAAVKATEDFIKAGLGGIKTKAEGKG</sequence>
<dbReference type="OrthoDB" id="1364128at2"/>
<feature type="signal peptide" evidence="1">
    <location>
        <begin position="1"/>
        <end position="20"/>
    </location>
</feature>
<evidence type="ECO:0000256" key="1">
    <source>
        <dbReference type="SAM" id="SignalP"/>
    </source>
</evidence>
<protein>
    <submittedName>
        <fullName evidence="2">MxaD protein</fullName>
    </submittedName>
</protein>
<dbReference type="Pfam" id="PF10604">
    <property type="entry name" value="Polyketide_cyc2"/>
    <property type="match status" value="1"/>
</dbReference>
<organism evidence="2 3">
    <name type="scientific">Hyphomicrobium facile</name>
    <dbReference type="NCBI Taxonomy" id="51670"/>
    <lineage>
        <taxon>Bacteria</taxon>
        <taxon>Pseudomonadati</taxon>
        <taxon>Pseudomonadota</taxon>
        <taxon>Alphaproteobacteria</taxon>
        <taxon>Hyphomicrobiales</taxon>
        <taxon>Hyphomicrobiaceae</taxon>
        <taxon>Hyphomicrobium</taxon>
    </lineage>
</organism>
<dbReference type="PANTHER" id="PTHR39332">
    <property type="entry name" value="BLL4707 PROTEIN"/>
    <property type="match status" value="1"/>
</dbReference>
<dbReference type="Proteomes" id="UP000199423">
    <property type="component" value="Unassembled WGS sequence"/>
</dbReference>
<reference evidence="3" key="1">
    <citation type="submission" date="2016-10" db="EMBL/GenBank/DDBJ databases">
        <authorList>
            <person name="Varghese N."/>
            <person name="Submissions S."/>
        </authorList>
    </citation>
    <scope>NUCLEOTIDE SEQUENCE [LARGE SCALE GENOMIC DNA]</scope>
    <source>
        <strain evidence="3">DSM 1565</strain>
    </source>
</reference>
<name>A0A1I7NHF1_9HYPH</name>
<dbReference type="PANTHER" id="PTHR39332:SF7">
    <property type="entry name" value="SRPBCC FAMILY PROTEIN"/>
    <property type="match status" value="1"/>
</dbReference>
<dbReference type="RefSeq" id="WP_092867713.1">
    <property type="nucleotide sequence ID" value="NZ_FPCH01000002.1"/>
</dbReference>
<dbReference type="CDD" id="cd07821">
    <property type="entry name" value="PYR_PYL_RCAR_like"/>
    <property type="match status" value="1"/>
</dbReference>
<gene>
    <name evidence="2" type="ORF">SAMN04488557_2203</name>
</gene>
<proteinExistence type="predicted"/>
<evidence type="ECO:0000313" key="3">
    <source>
        <dbReference type="Proteomes" id="UP000199423"/>
    </source>
</evidence>
<feature type="chain" id="PRO_5011791571" evidence="1">
    <location>
        <begin position="21"/>
        <end position="180"/>
    </location>
</feature>
<dbReference type="InterPro" id="IPR019587">
    <property type="entry name" value="Polyketide_cyclase/dehydratase"/>
</dbReference>
<dbReference type="SUPFAM" id="SSF55961">
    <property type="entry name" value="Bet v1-like"/>
    <property type="match status" value="1"/>
</dbReference>
<dbReference type="EMBL" id="FPCH01000002">
    <property type="protein sequence ID" value="SFV34068.1"/>
    <property type="molecule type" value="Genomic_DNA"/>
</dbReference>
<dbReference type="AlphaFoldDB" id="A0A1I7NHF1"/>
<dbReference type="STRING" id="51670.SAMN04488557_2203"/>
<dbReference type="Gene3D" id="3.30.530.20">
    <property type="match status" value="1"/>
</dbReference>
<evidence type="ECO:0000313" key="2">
    <source>
        <dbReference type="EMBL" id="SFV34068.1"/>
    </source>
</evidence>
<keyword evidence="1" id="KW-0732">Signal</keyword>
<keyword evidence="3" id="KW-1185">Reference proteome</keyword>